<feature type="domain" description="BTB" evidence="2">
    <location>
        <begin position="114"/>
        <end position="182"/>
    </location>
</feature>
<accession>A0ABD3HEZ7</accession>
<name>A0ABD3HEZ7_9MARC</name>
<evidence type="ECO:0000313" key="3">
    <source>
        <dbReference type="EMBL" id="KAL3689421.1"/>
    </source>
</evidence>
<dbReference type="InterPro" id="IPR011333">
    <property type="entry name" value="SKP1/BTB/POZ_sf"/>
</dbReference>
<keyword evidence="4" id="KW-1185">Reference proteome</keyword>
<dbReference type="PROSITE" id="PS50097">
    <property type="entry name" value="BTB"/>
    <property type="match status" value="1"/>
</dbReference>
<reference evidence="3 4" key="1">
    <citation type="submission" date="2024-09" db="EMBL/GenBank/DDBJ databases">
        <title>Chromosome-scale assembly of Riccia sorocarpa.</title>
        <authorList>
            <person name="Paukszto L."/>
        </authorList>
    </citation>
    <scope>NUCLEOTIDE SEQUENCE [LARGE SCALE GENOMIC DNA]</scope>
    <source>
        <strain evidence="3">LP-2024</strain>
        <tissue evidence="3">Aerial parts of the thallus</tissue>
    </source>
</reference>
<dbReference type="PANTHER" id="PTHR23312:SF8">
    <property type="entry name" value="ARMADILLO REPEAT-CONTAINING PROTEIN 5"/>
    <property type="match status" value="1"/>
</dbReference>
<evidence type="ECO:0000259" key="2">
    <source>
        <dbReference type="PROSITE" id="PS50097"/>
    </source>
</evidence>
<dbReference type="SUPFAM" id="SSF54695">
    <property type="entry name" value="POZ domain"/>
    <property type="match status" value="1"/>
</dbReference>
<dbReference type="PANTHER" id="PTHR23312">
    <property type="entry name" value="ARMC5 ARMADILLO REPEAT-CONTAINING -RELATED"/>
    <property type="match status" value="1"/>
</dbReference>
<evidence type="ECO:0000256" key="1">
    <source>
        <dbReference type="ARBA" id="ARBA00004906"/>
    </source>
</evidence>
<dbReference type="SMART" id="SM00225">
    <property type="entry name" value="BTB"/>
    <property type="match status" value="1"/>
</dbReference>
<dbReference type="InterPro" id="IPR000210">
    <property type="entry name" value="BTB/POZ_dom"/>
</dbReference>
<proteinExistence type="predicted"/>
<dbReference type="AlphaFoldDB" id="A0ABD3HEZ7"/>
<protein>
    <recommendedName>
        <fullName evidence="2">BTB domain-containing protein</fullName>
    </recommendedName>
</protein>
<dbReference type="Gene3D" id="3.30.710.10">
    <property type="entry name" value="Potassium Channel Kv1.1, Chain A"/>
    <property type="match status" value="1"/>
</dbReference>
<dbReference type="Proteomes" id="UP001633002">
    <property type="component" value="Unassembled WGS sequence"/>
</dbReference>
<dbReference type="EMBL" id="JBJQOH010000004">
    <property type="protein sequence ID" value="KAL3689421.1"/>
    <property type="molecule type" value="Genomic_DNA"/>
</dbReference>
<evidence type="ECO:0000313" key="4">
    <source>
        <dbReference type="Proteomes" id="UP001633002"/>
    </source>
</evidence>
<dbReference type="Pfam" id="PF00651">
    <property type="entry name" value="BTB"/>
    <property type="match status" value="1"/>
</dbReference>
<sequence>MVPKFWPITRKVSNVLLARTLMSSRVNGEVKGSCNKLSGIKRKQQGCWCGGPHDSRFYRSLVQAGLERIAPKSGGQLRDSLVVMMDPDCLFFDPFDLTECDVDLRKMVNNAEFSSVTFVCEDGVSVHGCRMLLAARSLFFKGLLLGEMKEALNASVELPTVSSSVLILVMKFLHTGKLVYEDLKPPTSASSPSVVCRRDWNFLVKTIVAARYFMLDLLEEAIIEELEQDLRIRDYSDEDSLILLAKRLSLLHEYPSLLTLEGIERMCGSMAADLKTHDLSPATLYNLSQAAFYSYLEKTQDKKGLQPGASSLDEYLRVRQILTWCVVSTSSPENLDRKCLPGPEVALELIYSRTRDEHLFDFSHGRTEFVSKISEELLKPLLEFVDFLSIPGKLLFSVIEPLDIIKPEKLASVFRAHAMKSTDGPVPNVWHMLVGNRCTWKIPEKDERTLTFTVRRETSSLTVTAIAGLVMRTSETLEWSINVMSEGALEKQSMANFEFGFIALKFGDPFPQDSLGIGPLSADLRCSAMRIGADLKSVCSYSHARCIGQGTINGSPFQCRTPLKVIVHRDKGPAQTITTGKNGSMLFHFFAPKDELLYLAIYFRITGSDEMFFRPHYDQVTVVIDNIVGHDNLAVVKTPSFIPECDPW</sequence>
<gene>
    <name evidence="3" type="ORF">R1sor_015730</name>
</gene>
<comment type="pathway">
    <text evidence="1">Protein modification; protein ubiquitination.</text>
</comment>
<organism evidence="3 4">
    <name type="scientific">Riccia sorocarpa</name>
    <dbReference type="NCBI Taxonomy" id="122646"/>
    <lineage>
        <taxon>Eukaryota</taxon>
        <taxon>Viridiplantae</taxon>
        <taxon>Streptophyta</taxon>
        <taxon>Embryophyta</taxon>
        <taxon>Marchantiophyta</taxon>
        <taxon>Marchantiopsida</taxon>
        <taxon>Marchantiidae</taxon>
        <taxon>Marchantiales</taxon>
        <taxon>Ricciaceae</taxon>
        <taxon>Riccia</taxon>
    </lineage>
</organism>
<comment type="caution">
    <text evidence="3">The sequence shown here is derived from an EMBL/GenBank/DDBJ whole genome shotgun (WGS) entry which is preliminary data.</text>
</comment>